<dbReference type="PRINTS" id="PR00463">
    <property type="entry name" value="EP450I"/>
</dbReference>
<dbReference type="InterPro" id="IPR017972">
    <property type="entry name" value="Cyt_P450_CS"/>
</dbReference>
<sequence length="527" mass="58786">MQLLQNHSSPKAAIAALFALVTFLSFLITRILQKKRTTGDQPPPSATGAWLITGHLHLLGGPDPAYITLGQMADKYGPIFSIKLGSQRAIVVSGSELAKECFTTNDKAFCNRPKYLAAKLLGYNYAMFGFSPYGPYWRHVRKIATLELLSNHTLENLRHVREAVVRASTKEAYERSNAQENTPIEMKSWFNALTFNLIFKMVVGKQYDGTTASVEDESQNDRCRIALKSFFELGGQFVASDVLLFFRWLDIGGYVKAMKRTAKELDDVVGGWLDEHKRKRACGEAEGDRDFMDVMLSMLGTADVLPSYDADTINKATCLALISGGTDTTTAVTLTWALSLLLNNRHVLKQAQQELDSQIGRERRVTESDIKNQVYIQAIIKETLRLYPAAPLSVPHESVKDCTIGSYRVPAGTRLLLNISKLHRNPLVWPAPLEFRPERFLTTHKDLDVWGQNFEYLPFGSGRRMCPGVSFALQVLHIVLATLLHSFEIETASVGPVDMRAGMGITSPKVTPLEVVLTPRLPPHLYV</sequence>
<evidence type="ECO:0000256" key="7">
    <source>
        <dbReference type="ARBA" id="ARBA00022989"/>
    </source>
</evidence>
<keyword evidence="16" id="KW-1185">Reference proteome</keyword>
<protein>
    <recommendedName>
        <fullName evidence="17">Cytochrome P450</fullName>
    </recommendedName>
</protein>
<feature type="transmembrane region" description="Helical" evidence="14">
    <location>
        <begin position="12"/>
        <end position="32"/>
    </location>
</feature>
<evidence type="ECO:0000256" key="6">
    <source>
        <dbReference type="ARBA" id="ARBA00022723"/>
    </source>
</evidence>
<evidence type="ECO:0000256" key="8">
    <source>
        <dbReference type="ARBA" id="ARBA00023002"/>
    </source>
</evidence>
<evidence type="ECO:0000313" key="16">
    <source>
        <dbReference type="Proteomes" id="UP001634007"/>
    </source>
</evidence>
<feature type="binding site" description="axial binding residue" evidence="12">
    <location>
        <position position="466"/>
    </location>
    <ligand>
        <name>heme</name>
        <dbReference type="ChEBI" id="CHEBI:30413"/>
    </ligand>
    <ligandPart>
        <name>Fe</name>
        <dbReference type="ChEBI" id="CHEBI:18248"/>
    </ligandPart>
</feature>
<comment type="similarity">
    <text evidence="3 13">Belongs to the cytochrome P450 family.</text>
</comment>
<keyword evidence="11 14" id="KW-0472">Membrane</keyword>
<evidence type="ECO:0000256" key="1">
    <source>
        <dbReference type="ARBA" id="ARBA00001971"/>
    </source>
</evidence>
<keyword evidence="8 13" id="KW-0560">Oxidoreductase</keyword>
<keyword evidence="5 14" id="KW-0812">Transmembrane</keyword>
<evidence type="ECO:0000256" key="14">
    <source>
        <dbReference type="SAM" id="Phobius"/>
    </source>
</evidence>
<dbReference type="GO" id="GO:0016020">
    <property type="term" value="C:membrane"/>
    <property type="evidence" value="ECO:0007669"/>
    <property type="project" value="UniProtKB-SubCell"/>
</dbReference>
<evidence type="ECO:0000256" key="13">
    <source>
        <dbReference type="RuleBase" id="RU000461"/>
    </source>
</evidence>
<dbReference type="InterPro" id="IPR036396">
    <property type="entry name" value="Cyt_P450_sf"/>
</dbReference>
<keyword evidence="9 12" id="KW-0408">Iron</keyword>
<evidence type="ECO:0008006" key="17">
    <source>
        <dbReference type="Google" id="ProtNLM"/>
    </source>
</evidence>
<dbReference type="InterPro" id="IPR001128">
    <property type="entry name" value="Cyt_P450"/>
</dbReference>
<evidence type="ECO:0000256" key="12">
    <source>
        <dbReference type="PIRSR" id="PIRSR602401-1"/>
    </source>
</evidence>
<dbReference type="Proteomes" id="UP001634007">
    <property type="component" value="Unassembled WGS sequence"/>
</dbReference>
<evidence type="ECO:0000256" key="11">
    <source>
        <dbReference type="ARBA" id="ARBA00023136"/>
    </source>
</evidence>
<reference evidence="15 16" key="1">
    <citation type="submission" date="2024-11" db="EMBL/GenBank/DDBJ databases">
        <title>Chromosome-level genome assembly of Eucalyptus globulus Labill. provides insights into its genome evolution.</title>
        <authorList>
            <person name="Li X."/>
        </authorList>
    </citation>
    <scope>NUCLEOTIDE SEQUENCE [LARGE SCALE GENOMIC DNA]</scope>
    <source>
        <strain evidence="15">CL2024</strain>
        <tissue evidence="15">Fresh tender leaves</tissue>
    </source>
</reference>
<evidence type="ECO:0000256" key="10">
    <source>
        <dbReference type="ARBA" id="ARBA00023033"/>
    </source>
</evidence>
<organism evidence="15 16">
    <name type="scientific">Eucalyptus globulus</name>
    <name type="common">Tasmanian blue gum</name>
    <dbReference type="NCBI Taxonomy" id="34317"/>
    <lineage>
        <taxon>Eukaryota</taxon>
        <taxon>Viridiplantae</taxon>
        <taxon>Streptophyta</taxon>
        <taxon>Embryophyta</taxon>
        <taxon>Tracheophyta</taxon>
        <taxon>Spermatophyta</taxon>
        <taxon>Magnoliopsida</taxon>
        <taxon>eudicotyledons</taxon>
        <taxon>Gunneridae</taxon>
        <taxon>Pentapetalae</taxon>
        <taxon>rosids</taxon>
        <taxon>malvids</taxon>
        <taxon>Myrtales</taxon>
        <taxon>Myrtaceae</taxon>
        <taxon>Myrtoideae</taxon>
        <taxon>Eucalypteae</taxon>
        <taxon>Eucalyptus</taxon>
    </lineage>
</organism>
<comment type="cofactor">
    <cofactor evidence="1 12">
        <name>heme</name>
        <dbReference type="ChEBI" id="CHEBI:30413"/>
    </cofactor>
</comment>
<evidence type="ECO:0000256" key="2">
    <source>
        <dbReference type="ARBA" id="ARBA00004370"/>
    </source>
</evidence>
<keyword evidence="10 13" id="KW-0503">Monooxygenase</keyword>
<keyword evidence="6 12" id="KW-0479">Metal-binding</keyword>
<dbReference type="InterPro" id="IPR002401">
    <property type="entry name" value="Cyt_P450_E_grp-I"/>
</dbReference>
<dbReference type="PRINTS" id="PR00385">
    <property type="entry name" value="P450"/>
</dbReference>
<dbReference type="Gene3D" id="1.10.630.10">
    <property type="entry name" value="Cytochrome P450"/>
    <property type="match status" value="1"/>
</dbReference>
<name>A0ABD3K3Y2_EUCGL</name>
<dbReference type="AlphaFoldDB" id="A0ABD3K3Y2"/>
<dbReference type="PROSITE" id="PS00086">
    <property type="entry name" value="CYTOCHROME_P450"/>
    <property type="match status" value="1"/>
</dbReference>
<comment type="caution">
    <text evidence="15">The sequence shown here is derived from an EMBL/GenBank/DDBJ whole genome shotgun (WGS) entry which is preliminary data.</text>
</comment>
<keyword evidence="7 14" id="KW-1133">Transmembrane helix</keyword>
<dbReference type="SUPFAM" id="SSF48264">
    <property type="entry name" value="Cytochrome P450"/>
    <property type="match status" value="1"/>
</dbReference>
<dbReference type="PANTHER" id="PTHR47947">
    <property type="entry name" value="CYTOCHROME P450 82C3-RELATED"/>
    <property type="match status" value="1"/>
</dbReference>
<evidence type="ECO:0000256" key="3">
    <source>
        <dbReference type="ARBA" id="ARBA00010617"/>
    </source>
</evidence>
<dbReference type="Pfam" id="PF00067">
    <property type="entry name" value="p450"/>
    <property type="match status" value="1"/>
</dbReference>
<dbReference type="GO" id="GO:0016709">
    <property type="term" value="F:oxidoreductase activity, acting on paired donors, with incorporation or reduction of molecular oxygen, NAD(P)H as one donor, and incorporation of one atom of oxygen"/>
    <property type="evidence" value="ECO:0007669"/>
    <property type="project" value="UniProtKB-ARBA"/>
</dbReference>
<dbReference type="PANTHER" id="PTHR47947:SF26">
    <property type="entry name" value="CYTOCHROME P450"/>
    <property type="match status" value="1"/>
</dbReference>
<dbReference type="InterPro" id="IPR050651">
    <property type="entry name" value="Plant_Cytochrome_P450_Monoox"/>
</dbReference>
<evidence type="ECO:0000313" key="15">
    <source>
        <dbReference type="EMBL" id="KAL3734779.1"/>
    </source>
</evidence>
<keyword evidence="4 12" id="KW-0349">Heme</keyword>
<dbReference type="FunFam" id="1.10.630.10:FF:000026">
    <property type="entry name" value="Cytochrome P450 82C4"/>
    <property type="match status" value="1"/>
</dbReference>
<comment type="subcellular location">
    <subcellularLocation>
        <location evidence="2">Membrane</location>
    </subcellularLocation>
</comment>
<accession>A0ABD3K3Y2</accession>
<evidence type="ECO:0000256" key="5">
    <source>
        <dbReference type="ARBA" id="ARBA00022692"/>
    </source>
</evidence>
<evidence type="ECO:0000256" key="9">
    <source>
        <dbReference type="ARBA" id="ARBA00023004"/>
    </source>
</evidence>
<gene>
    <name evidence="15" type="ORF">ACJRO7_024023</name>
</gene>
<dbReference type="EMBL" id="JBJKBG010000006">
    <property type="protein sequence ID" value="KAL3734779.1"/>
    <property type="molecule type" value="Genomic_DNA"/>
</dbReference>
<proteinExistence type="inferred from homology"/>
<dbReference type="CDD" id="cd20654">
    <property type="entry name" value="CYP82"/>
    <property type="match status" value="1"/>
</dbReference>
<dbReference type="GO" id="GO:0046872">
    <property type="term" value="F:metal ion binding"/>
    <property type="evidence" value="ECO:0007669"/>
    <property type="project" value="UniProtKB-KW"/>
</dbReference>
<evidence type="ECO:0000256" key="4">
    <source>
        <dbReference type="ARBA" id="ARBA00022617"/>
    </source>
</evidence>